<proteinExistence type="predicted"/>
<sequence length="188" mass="21021">MSLRVPADQLIPNSSEARDTQPPSWSETPVSLDSRNEGFLHRNIQRDAGRRNRPLIQYVSVFLSLPDTSVDGEPIWSPAPSESHTYGAGHRFCINGLPLESKTQTEGKEELQWEIRISAADPGQTGRHGYSSIFSCTARWLTSGAGLCRRYVLSGERCIHFAKYNWFLLSRGGCNAAYLPQKRANKPD</sequence>
<organism evidence="1 2">
    <name type="scientific">Dallia pectoralis</name>
    <name type="common">Alaska blackfish</name>
    <dbReference type="NCBI Taxonomy" id="75939"/>
    <lineage>
        <taxon>Eukaryota</taxon>
        <taxon>Metazoa</taxon>
        <taxon>Chordata</taxon>
        <taxon>Craniata</taxon>
        <taxon>Vertebrata</taxon>
        <taxon>Euteleostomi</taxon>
        <taxon>Actinopterygii</taxon>
        <taxon>Neopterygii</taxon>
        <taxon>Teleostei</taxon>
        <taxon>Protacanthopterygii</taxon>
        <taxon>Esociformes</taxon>
        <taxon>Umbridae</taxon>
        <taxon>Dallia</taxon>
    </lineage>
</organism>
<accession>A0ACC2FD10</accession>
<name>A0ACC2FD10_DALPE</name>
<evidence type="ECO:0000313" key="1">
    <source>
        <dbReference type="EMBL" id="KAJ7989162.1"/>
    </source>
</evidence>
<comment type="caution">
    <text evidence="1">The sequence shown here is derived from an EMBL/GenBank/DDBJ whole genome shotgun (WGS) entry which is preliminary data.</text>
</comment>
<protein>
    <submittedName>
        <fullName evidence="1">Uncharacterized protein</fullName>
    </submittedName>
</protein>
<dbReference type="EMBL" id="CM055757">
    <property type="protein sequence ID" value="KAJ7989162.1"/>
    <property type="molecule type" value="Genomic_DNA"/>
</dbReference>
<gene>
    <name evidence="1" type="ORF">DPEC_G00316650</name>
</gene>
<reference evidence="1" key="1">
    <citation type="submission" date="2021-05" db="EMBL/GenBank/DDBJ databases">
        <authorList>
            <person name="Pan Q."/>
            <person name="Jouanno E."/>
            <person name="Zahm M."/>
            <person name="Klopp C."/>
            <person name="Cabau C."/>
            <person name="Louis A."/>
            <person name="Berthelot C."/>
            <person name="Parey E."/>
            <person name="Roest Crollius H."/>
            <person name="Montfort J."/>
            <person name="Robinson-Rechavi M."/>
            <person name="Bouchez O."/>
            <person name="Lampietro C."/>
            <person name="Lopez Roques C."/>
            <person name="Donnadieu C."/>
            <person name="Postlethwait J."/>
            <person name="Bobe J."/>
            <person name="Dillon D."/>
            <person name="Chandos A."/>
            <person name="von Hippel F."/>
            <person name="Guiguen Y."/>
        </authorList>
    </citation>
    <scope>NUCLEOTIDE SEQUENCE</scope>
    <source>
        <strain evidence="1">YG-Jan2019</strain>
    </source>
</reference>
<dbReference type="Proteomes" id="UP001157502">
    <property type="component" value="Chromosome 30"/>
</dbReference>
<evidence type="ECO:0000313" key="2">
    <source>
        <dbReference type="Proteomes" id="UP001157502"/>
    </source>
</evidence>
<keyword evidence="2" id="KW-1185">Reference proteome</keyword>